<sequence length="152" mass="17487">MFFLKAKDVSIVDGPIAEAVIHVQKITSEQIEFHFGWITSVSGIGGNEYFGGMTYLVATIIYIILNDSSLKNRMIRISLDMQSEAREVAINRKIDVYHKFFKTPKNISDVSEFSFHRVATFSPENRKHDLEYFKGIIEEKEKSILSVLDSYR</sequence>
<keyword evidence="1" id="KW-0812">Transmembrane</keyword>
<keyword evidence="1" id="KW-1133">Transmembrane helix</keyword>
<keyword evidence="1" id="KW-0472">Membrane</keyword>
<dbReference type="EMBL" id="AY445042">
    <property type="protein sequence ID" value="AAR83184.1"/>
    <property type="molecule type" value="Genomic_DNA"/>
</dbReference>
<proteinExistence type="predicted"/>
<feature type="transmembrane region" description="Helical" evidence="1">
    <location>
        <begin position="49"/>
        <end position="65"/>
    </location>
</feature>
<reference evidence="2" key="1">
    <citation type="journal article" date="2003" name="J. Infect. Dis.">
        <title>Structure and distribution of an unusual chimeric genetic element encoding macrolide resistance in phylogenetically diverse clones of group A Streptococcus.</title>
        <authorList>
            <person name="Banks D.J."/>
            <person name="Porcella S.F."/>
            <person name="Barbian K.D."/>
            <person name="Martin J.M."/>
            <person name="Musser J.M."/>
        </authorList>
    </citation>
    <scope>NUCLEOTIDE SEQUENCE</scope>
</reference>
<accession>Q6SZ51</accession>
<dbReference type="AlphaFoldDB" id="Q6SZ51"/>
<evidence type="ECO:0000313" key="2">
    <source>
        <dbReference type="EMBL" id="AAR83184.1"/>
    </source>
</evidence>
<name>Q6SZ51_STRPY</name>
<organism evidence="2">
    <name type="scientific">Streptococcus pyogenes</name>
    <dbReference type="NCBI Taxonomy" id="1314"/>
    <lineage>
        <taxon>Bacteria</taxon>
        <taxon>Bacillati</taxon>
        <taxon>Bacillota</taxon>
        <taxon>Bacilli</taxon>
        <taxon>Lactobacillales</taxon>
        <taxon>Streptococcaceae</taxon>
        <taxon>Streptococcus</taxon>
    </lineage>
</organism>
<protein>
    <submittedName>
        <fullName evidence="2">Hypothetical phage protein</fullName>
    </submittedName>
</protein>
<evidence type="ECO:0000256" key="1">
    <source>
        <dbReference type="SAM" id="Phobius"/>
    </source>
</evidence>